<evidence type="ECO:0000256" key="1">
    <source>
        <dbReference type="SAM" id="MobiDB-lite"/>
    </source>
</evidence>
<dbReference type="Pfam" id="PF02517">
    <property type="entry name" value="Rce1-like"/>
    <property type="match status" value="1"/>
</dbReference>
<feature type="transmembrane region" description="Helical" evidence="2">
    <location>
        <begin position="253"/>
        <end position="273"/>
    </location>
</feature>
<keyword evidence="2" id="KW-0472">Membrane</keyword>
<feature type="transmembrane region" description="Helical" evidence="2">
    <location>
        <begin position="58"/>
        <end position="79"/>
    </location>
</feature>
<dbReference type="Proteomes" id="UP000573729">
    <property type="component" value="Unassembled WGS sequence"/>
</dbReference>
<dbReference type="EMBL" id="JACHMD010000001">
    <property type="protein sequence ID" value="MBB4666168.1"/>
    <property type="molecule type" value="Genomic_DNA"/>
</dbReference>
<feature type="region of interest" description="Disordered" evidence="1">
    <location>
        <begin position="1"/>
        <end position="43"/>
    </location>
</feature>
<dbReference type="GO" id="GO:0006508">
    <property type="term" value="P:proteolysis"/>
    <property type="evidence" value="ECO:0007669"/>
    <property type="project" value="UniProtKB-KW"/>
</dbReference>
<keyword evidence="4" id="KW-0645">Protease</keyword>
<sequence length="274" mass="28882">MQEQLSDGPDAPDSSSAAPATAVVPAPTPDDASPRRRRRSRRTDWRLGGTAVRRWDGIVLAIALMGVGVGVFASTLISATWQSPWSGLVSQIVLWVGMTFPIAYAFRRGRPAGLLAFRPVDVLYAVTLGVFLRILQGWITDAGSQPIPSIATLDGSLSPTWLLTDAVPAGLIAPTVEEFFFRGVILVAVYSMLRRPAGSFAAGLAAVLVSTATFVLLHAVDGSLPLNEALPLGAVGLTCALLVMLTGRIWGAVLVHVVYNATMLALVAAGTLLR</sequence>
<feature type="transmembrane region" description="Helical" evidence="2">
    <location>
        <begin position="166"/>
        <end position="190"/>
    </location>
</feature>
<evidence type="ECO:0000256" key="2">
    <source>
        <dbReference type="SAM" id="Phobius"/>
    </source>
</evidence>
<dbReference type="InterPro" id="IPR052710">
    <property type="entry name" value="CAAX_protease"/>
</dbReference>
<dbReference type="AlphaFoldDB" id="A0A7W7BR68"/>
<keyword evidence="5" id="KW-1185">Reference proteome</keyword>
<dbReference type="RefSeq" id="WP_184215541.1">
    <property type="nucleotide sequence ID" value="NZ_JACHMD010000001.1"/>
</dbReference>
<evidence type="ECO:0000259" key="3">
    <source>
        <dbReference type="Pfam" id="PF02517"/>
    </source>
</evidence>
<feature type="transmembrane region" description="Helical" evidence="2">
    <location>
        <begin position="197"/>
        <end position="217"/>
    </location>
</feature>
<keyword evidence="4" id="KW-0378">Hydrolase</keyword>
<feature type="transmembrane region" description="Helical" evidence="2">
    <location>
        <begin position="85"/>
        <end position="106"/>
    </location>
</feature>
<keyword evidence="2" id="KW-0812">Transmembrane</keyword>
<keyword evidence="2" id="KW-1133">Transmembrane helix</keyword>
<dbReference type="PANTHER" id="PTHR36435">
    <property type="entry name" value="SLR1288 PROTEIN"/>
    <property type="match status" value="1"/>
</dbReference>
<reference evidence="4 5" key="1">
    <citation type="submission" date="2020-08" db="EMBL/GenBank/DDBJ databases">
        <title>Sequencing the genomes of 1000 actinobacteria strains.</title>
        <authorList>
            <person name="Klenk H.-P."/>
        </authorList>
    </citation>
    <scope>NUCLEOTIDE SEQUENCE [LARGE SCALE GENOMIC DNA]</scope>
    <source>
        <strain evidence="4 5">DSM 24947</strain>
    </source>
</reference>
<dbReference type="GO" id="GO:0080120">
    <property type="term" value="P:CAAX-box protein maturation"/>
    <property type="evidence" value="ECO:0007669"/>
    <property type="project" value="UniProtKB-ARBA"/>
</dbReference>
<proteinExistence type="predicted"/>
<dbReference type="PANTHER" id="PTHR36435:SF1">
    <property type="entry name" value="CAAX AMINO TERMINAL PROTEASE FAMILY PROTEIN"/>
    <property type="match status" value="1"/>
</dbReference>
<dbReference type="GO" id="GO:0004175">
    <property type="term" value="F:endopeptidase activity"/>
    <property type="evidence" value="ECO:0007669"/>
    <property type="project" value="UniProtKB-ARBA"/>
</dbReference>
<organism evidence="4 5">
    <name type="scientific">Microbacterium marinum</name>
    <dbReference type="NCBI Taxonomy" id="421115"/>
    <lineage>
        <taxon>Bacteria</taxon>
        <taxon>Bacillati</taxon>
        <taxon>Actinomycetota</taxon>
        <taxon>Actinomycetes</taxon>
        <taxon>Micrococcales</taxon>
        <taxon>Microbacteriaceae</taxon>
        <taxon>Microbacterium</taxon>
    </lineage>
</organism>
<gene>
    <name evidence="4" type="ORF">BKA24_000877</name>
</gene>
<dbReference type="InterPro" id="IPR003675">
    <property type="entry name" value="Rce1/LyrA-like_dom"/>
</dbReference>
<evidence type="ECO:0000313" key="4">
    <source>
        <dbReference type="EMBL" id="MBB4666168.1"/>
    </source>
</evidence>
<comment type="caution">
    <text evidence="4">The sequence shown here is derived from an EMBL/GenBank/DDBJ whole genome shotgun (WGS) entry which is preliminary data.</text>
</comment>
<protein>
    <submittedName>
        <fullName evidence="4">Membrane protease YdiL (CAAX protease family)</fullName>
    </submittedName>
</protein>
<feature type="domain" description="CAAX prenyl protease 2/Lysostaphin resistance protein A-like" evidence="3">
    <location>
        <begin position="160"/>
        <end position="261"/>
    </location>
</feature>
<feature type="transmembrane region" description="Helical" evidence="2">
    <location>
        <begin position="122"/>
        <end position="139"/>
    </location>
</feature>
<feature type="compositionally biased region" description="Low complexity" evidence="1">
    <location>
        <begin position="9"/>
        <end position="31"/>
    </location>
</feature>
<evidence type="ECO:0000313" key="5">
    <source>
        <dbReference type="Proteomes" id="UP000573729"/>
    </source>
</evidence>
<name>A0A7W7BR68_9MICO</name>
<feature type="transmembrane region" description="Helical" evidence="2">
    <location>
        <begin position="229"/>
        <end position="246"/>
    </location>
</feature>
<accession>A0A7W7BR68</accession>